<dbReference type="SUPFAM" id="SSF55469">
    <property type="entry name" value="FMN-dependent nitroreductase-like"/>
    <property type="match status" value="2"/>
</dbReference>
<gene>
    <name evidence="2" type="ORF">NCTC13079_00495</name>
</gene>
<sequence>MVMTNFLQKRKTVREFGPTDLSATEMQWVRDILAKVENEEGSEDISFALFENGDTIANSLKGKAGYGGVMIAAPFYIALKVKSHDKEDLIRTGYYLEKLNTALVDRGFGTCWITVTQVDDDTKKMLFGEGGEFVDYIVGFGHAENQEVFAEDGVSPRYSVDEIVFKDHLDTPVTMEVLENYGLFELFTSIRFAPSHVNAQPWRFLLKDDGTVTLFMDKSKGQKSYVDIGVVMYYFEAMLAGTGTHKRWALIEGADIGGLEPVAEISI</sequence>
<dbReference type="Pfam" id="PF14512">
    <property type="entry name" value="TM1586_NiRdase"/>
    <property type="match status" value="1"/>
</dbReference>
<protein>
    <submittedName>
        <fullName evidence="2">Nitroreductase family</fullName>
    </submittedName>
</protein>
<dbReference type="Proteomes" id="UP000269544">
    <property type="component" value="Chromosome"/>
</dbReference>
<name>A0A448V0J3_9FIRM</name>
<dbReference type="InterPro" id="IPR029478">
    <property type="entry name" value="TM1586_NiRdase"/>
</dbReference>
<evidence type="ECO:0000313" key="2">
    <source>
        <dbReference type="EMBL" id="VEJ35076.1"/>
    </source>
</evidence>
<proteinExistence type="predicted"/>
<dbReference type="OrthoDB" id="9814075at2"/>
<organism evidence="2 3">
    <name type="scientific">Aedoeadaptatus ivorii</name>
    <dbReference type="NCBI Taxonomy" id="54006"/>
    <lineage>
        <taxon>Bacteria</taxon>
        <taxon>Bacillati</taxon>
        <taxon>Bacillota</taxon>
        <taxon>Tissierellia</taxon>
        <taxon>Tissierellales</taxon>
        <taxon>Peptoniphilaceae</taxon>
        <taxon>Aedoeadaptatus</taxon>
    </lineage>
</organism>
<dbReference type="KEGG" id="piv:NCTC13079_00495"/>
<dbReference type="GO" id="GO:0016491">
    <property type="term" value="F:oxidoreductase activity"/>
    <property type="evidence" value="ECO:0007669"/>
    <property type="project" value="InterPro"/>
</dbReference>
<dbReference type="AlphaFoldDB" id="A0A448V0J3"/>
<reference evidence="2 3" key="1">
    <citation type="submission" date="2018-12" db="EMBL/GenBank/DDBJ databases">
        <authorList>
            <consortium name="Pathogen Informatics"/>
        </authorList>
    </citation>
    <scope>NUCLEOTIDE SEQUENCE [LARGE SCALE GENOMIC DNA]</scope>
    <source>
        <strain evidence="2 3">NCTC13079</strain>
    </source>
</reference>
<feature type="domain" description="Putative nitroreductase TM1586" evidence="1">
    <location>
        <begin position="6"/>
        <end position="238"/>
    </location>
</feature>
<dbReference type="Gene3D" id="3.40.109.30">
    <property type="entry name" value="putative nitroreductase (tm1586), domain 2"/>
    <property type="match status" value="1"/>
</dbReference>
<accession>A0A448V0J3</accession>
<dbReference type="RefSeq" id="WP_126464919.1">
    <property type="nucleotide sequence ID" value="NZ_JAUSWF010000010.1"/>
</dbReference>
<evidence type="ECO:0000259" key="1">
    <source>
        <dbReference type="Pfam" id="PF14512"/>
    </source>
</evidence>
<dbReference type="EMBL" id="LR134523">
    <property type="protein sequence ID" value="VEJ35076.1"/>
    <property type="molecule type" value="Genomic_DNA"/>
</dbReference>
<dbReference type="InterPro" id="IPR000415">
    <property type="entry name" value="Nitroreductase-like"/>
</dbReference>
<evidence type="ECO:0000313" key="3">
    <source>
        <dbReference type="Proteomes" id="UP000269544"/>
    </source>
</evidence>
<dbReference type="Gene3D" id="3.40.109.10">
    <property type="entry name" value="NADH Oxidase"/>
    <property type="match status" value="1"/>
</dbReference>
<keyword evidence="3" id="KW-1185">Reference proteome</keyword>